<dbReference type="EMBL" id="WBMP01000001">
    <property type="protein sequence ID" value="KAE8547428.1"/>
    <property type="molecule type" value="Genomic_DNA"/>
</dbReference>
<accession>A0A833JUD6</accession>
<evidence type="ECO:0000313" key="2">
    <source>
        <dbReference type="EMBL" id="KAE8547428.1"/>
    </source>
</evidence>
<organism evidence="2 3">
    <name type="scientific">Marinobacter nauticus</name>
    <name type="common">Marinobacter hydrocarbonoclasticus</name>
    <name type="synonym">Marinobacter aquaeolei</name>
    <dbReference type="NCBI Taxonomy" id="2743"/>
    <lineage>
        <taxon>Bacteria</taxon>
        <taxon>Pseudomonadati</taxon>
        <taxon>Pseudomonadota</taxon>
        <taxon>Gammaproteobacteria</taxon>
        <taxon>Pseudomonadales</taxon>
        <taxon>Marinobacteraceae</taxon>
        <taxon>Marinobacter</taxon>
    </lineage>
</organism>
<reference evidence="2 3" key="1">
    <citation type="submission" date="2019-10" db="EMBL/GenBank/DDBJ databases">
        <title>Draft genome sequence of Marinobacter hydrocarbonoclasticus NCT7M from the microbiome of the marine copepod.</title>
        <authorList>
            <person name="Nuttall R."/>
            <person name="Sharma G."/>
            <person name="Moisander P."/>
        </authorList>
    </citation>
    <scope>NUCLEOTIDE SEQUENCE [LARGE SCALE GENOMIC DNA]</scope>
    <source>
        <strain evidence="2 3">NCT7M</strain>
    </source>
</reference>
<feature type="region of interest" description="Disordered" evidence="1">
    <location>
        <begin position="1"/>
        <end position="24"/>
    </location>
</feature>
<protein>
    <submittedName>
        <fullName evidence="2">Uncharacterized protein</fullName>
    </submittedName>
</protein>
<gene>
    <name evidence="2" type="ORF">F6453_0320</name>
</gene>
<sequence>MMPLGSLISDAQKKAPASVAGEQAPMPVNESCDVVMVH</sequence>
<evidence type="ECO:0000256" key="1">
    <source>
        <dbReference type="SAM" id="MobiDB-lite"/>
    </source>
</evidence>
<comment type="caution">
    <text evidence="2">The sequence shown here is derived from an EMBL/GenBank/DDBJ whole genome shotgun (WGS) entry which is preliminary data.</text>
</comment>
<dbReference type="Proteomes" id="UP000469950">
    <property type="component" value="Unassembled WGS sequence"/>
</dbReference>
<dbReference type="AlphaFoldDB" id="A0A833JUD6"/>
<evidence type="ECO:0000313" key="3">
    <source>
        <dbReference type="Proteomes" id="UP000469950"/>
    </source>
</evidence>
<name>A0A833JUD6_MARNT</name>
<proteinExistence type="predicted"/>